<reference evidence="1" key="1">
    <citation type="submission" date="2023-07" db="EMBL/GenBank/DDBJ databases">
        <title>Sequencing the genomes of 1000 actinobacteria strains.</title>
        <authorList>
            <person name="Klenk H.-P."/>
        </authorList>
    </citation>
    <scope>NUCLEOTIDE SEQUENCE</scope>
    <source>
        <strain evidence="1">DSM 45977</strain>
    </source>
</reference>
<dbReference type="AlphaFoldDB" id="A0AAE3Z9J8"/>
<accession>A0AAE3Z9J8</accession>
<evidence type="ECO:0000313" key="2">
    <source>
        <dbReference type="Proteomes" id="UP001180845"/>
    </source>
</evidence>
<dbReference type="RefSeq" id="WP_310267551.1">
    <property type="nucleotide sequence ID" value="NZ_JAVDXW010000001.1"/>
</dbReference>
<dbReference type="EMBL" id="JAVDXW010000001">
    <property type="protein sequence ID" value="MDR7299820.1"/>
    <property type="molecule type" value="Genomic_DNA"/>
</dbReference>
<evidence type="ECO:0000313" key="1">
    <source>
        <dbReference type="EMBL" id="MDR7299820.1"/>
    </source>
</evidence>
<sequence>MTAAPGPGRPTGLYVSFKFARPVIEQWSLDHDHLREITTADVTNAVSSSLTPPLI</sequence>
<proteinExistence type="predicted"/>
<dbReference type="Proteomes" id="UP001180845">
    <property type="component" value="Unassembled WGS sequence"/>
</dbReference>
<gene>
    <name evidence="1" type="ORF">JOF55_000001</name>
</gene>
<organism evidence="1 2">
    <name type="scientific">Haloactinomyces albus</name>
    <dbReference type="NCBI Taxonomy" id="1352928"/>
    <lineage>
        <taxon>Bacteria</taxon>
        <taxon>Bacillati</taxon>
        <taxon>Actinomycetota</taxon>
        <taxon>Actinomycetes</taxon>
        <taxon>Actinopolysporales</taxon>
        <taxon>Actinopolysporaceae</taxon>
        <taxon>Haloactinomyces</taxon>
    </lineage>
</organism>
<name>A0AAE3Z9J8_9ACTN</name>
<keyword evidence="2" id="KW-1185">Reference proteome</keyword>
<comment type="caution">
    <text evidence="1">The sequence shown here is derived from an EMBL/GenBank/DDBJ whole genome shotgun (WGS) entry which is preliminary data.</text>
</comment>
<protein>
    <submittedName>
        <fullName evidence="1">Uncharacterized protein</fullName>
    </submittedName>
</protein>